<proteinExistence type="predicted"/>
<gene>
    <name evidence="1" type="ORF">HPB49_002739</name>
</gene>
<evidence type="ECO:0000313" key="2">
    <source>
        <dbReference type="Proteomes" id="UP000821865"/>
    </source>
</evidence>
<organism evidence="1 2">
    <name type="scientific">Dermacentor silvarum</name>
    <name type="common">Tick</name>
    <dbReference type="NCBI Taxonomy" id="543639"/>
    <lineage>
        <taxon>Eukaryota</taxon>
        <taxon>Metazoa</taxon>
        <taxon>Ecdysozoa</taxon>
        <taxon>Arthropoda</taxon>
        <taxon>Chelicerata</taxon>
        <taxon>Arachnida</taxon>
        <taxon>Acari</taxon>
        <taxon>Parasitiformes</taxon>
        <taxon>Ixodida</taxon>
        <taxon>Ixodoidea</taxon>
        <taxon>Ixodidae</taxon>
        <taxon>Rhipicephalinae</taxon>
        <taxon>Dermacentor</taxon>
    </lineage>
</organism>
<dbReference type="EMBL" id="CM023476">
    <property type="protein sequence ID" value="KAH7940640.1"/>
    <property type="molecule type" value="Genomic_DNA"/>
</dbReference>
<evidence type="ECO:0000313" key="1">
    <source>
        <dbReference type="EMBL" id="KAH7940640.1"/>
    </source>
</evidence>
<dbReference type="Proteomes" id="UP000821865">
    <property type="component" value="Chromosome 7"/>
</dbReference>
<protein>
    <submittedName>
        <fullName evidence="1">Uncharacterized protein</fullName>
    </submittedName>
</protein>
<keyword evidence="2" id="KW-1185">Reference proteome</keyword>
<sequence length="252" mass="28396">MEILKKVDEDPKRKPISLAKELGLVPSTLSTSVGRRDVIVQNVQRFSADAKEAKTAHYVKVEDVLLTWLREAFLCVVSWRKSTEETTNLQISPLDARHFVAMAWDRVSASTITNCFAYCGVVESTVATLQASEDIENWDQLGIECSADDDLVTCGLRTVEEMDVRLWPKVAKNLAEGTKKTFSLWSTRNHCELLMAQFVHKDTANLKKVLTSYGSDLLPPAQKRIMFSPRRESGVYLNDDVGVALQKRIKNF</sequence>
<comment type="caution">
    <text evidence="1">The sequence shown here is derived from an EMBL/GenBank/DDBJ whole genome shotgun (WGS) entry which is preliminary data.</text>
</comment>
<accession>A0ACB8CD22</accession>
<name>A0ACB8CD22_DERSI</name>
<reference evidence="1" key="1">
    <citation type="submission" date="2020-05" db="EMBL/GenBank/DDBJ databases">
        <title>Large-scale comparative analyses of tick genomes elucidate their genetic diversity and vector capacities.</title>
        <authorList>
            <person name="Jia N."/>
            <person name="Wang J."/>
            <person name="Shi W."/>
            <person name="Du L."/>
            <person name="Sun Y."/>
            <person name="Zhan W."/>
            <person name="Jiang J."/>
            <person name="Wang Q."/>
            <person name="Zhang B."/>
            <person name="Ji P."/>
            <person name="Sakyi L.B."/>
            <person name="Cui X."/>
            <person name="Yuan T."/>
            <person name="Jiang B."/>
            <person name="Yang W."/>
            <person name="Lam T.T.-Y."/>
            <person name="Chang Q."/>
            <person name="Ding S."/>
            <person name="Wang X."/>
            <person name="Zhu J."/>
            <person name="Ruan X."/>
            <person name="Zhao L."/>
            <person name="Wei J."/>
            <person name="Que T."/>
            <person name="Du C."/>
            <person name="Cheng J."/>
            <person name="Dai P."/>
            <person name="Han X."/>
            <person name="Huang E."/>
            <person name="Gao Y."/>
            <person name="Liu J."/>
            <person name="Shao H."/>
            <person name="Ye R."/>
            <person name="Li L."/>
            <person name="Wei W."/>
            <person name="Wang X."/>
            <person name="Wang C."/>
            <person name="Yang T."/>
            <person name="Huo Q."/>
            <person name="Li W."/>
            <person name="Guo W."/>
            <person name="Chen H."/>
            <person name="Zhou L."/>
            <person name="Ni X."/>
            <person name="Tian J."/>
            <person name="Zhou Y."/>
            <person name="Sheng Y."/>
            <person name="Liu T."/>
            <person name="Pan Y."/>
            <person name="Xia L."/>
            <person name="Li J."/>
            <person name="Zhao F."/>
            <person name="Cao W."/>
        </authorList>
    </citation>
    <scope>NUCLEOTIDE SEQUENCE</scope>
    <source>
        <strain evidence="1">Dsil-2018</strain>
    </source>
</reference>